<organism evidence="2">
    <name type="scientific">Mustela putorius furo</name>
    <name type="common">European domestic ferret</name>
    <name type="synonym">Mustela furo</name>
    <dbReference type="NCBI Taxonomy" id="9669"/>
    <lineage>
        <taxon>Eukaryota</taxon>
        <taxon>Metazoa</taxon>
        <taxon>Chordata</taxon>
        <taxon>Craniata</taxon>
        <taxon>Vertebrata</taxon>
        <taxon>Euteleostomi</taxon>
        <taxon>Mammalia</taxon>
        <taxon>Eutheria</taxon>
        <taxon>Laurasiatheria</taxon>
        <taxon>Carnivora</taxon>
        <taxon>Caniformia</taxon>
        <taxon>Musteloidea</taxon>
        <taxon>Mustelidae</taxon>
        <taxon>Mustelinae</taxon>
        <taxon>Mustela</taxon>
    </lineage>
</organism>
<reference evidence="2" key="1">
    <citation type="submission" date="2024-06" db="UniProtKB">
        <authorList>
            <consortium name="Ensembl"/>
        </authorList>
    </citation>
    <scope>IDENTIFICATION</scope>
</reference>
<protein>
    <submittedName>
        <fullName evidence="2">Uncharacterized protein</fullName>
    </submittedName>
</protein>
<evidence type="ECO:0000256" key="1">
    <source>
        <dbReference type="SAM" id="MobiDB-lite"/>
    </source>
</evidence>
<dbReference type="HOGENOM" id="CLU_629969_0_0_1"/>
<sequence length="435" mass="46438">MGLAGPPAEGRRALCRRDSEESREGRRVVSSLVFIQWKQRVSCPCSVTQFNYYVKNKVLYFPPVHIVLVLAEFYVILQKPRAGCIQGSQWRPPAEGCTAGAVGRGVTLPPGPSVLQQAALSSLLCSARHALSLRGPLPTAALLWPASPRSTVPPHRSGLWGAAGRCGGHTVLQVSEGGRLWRDSEATGAIGRPQLLVLSRELEVAPVPARGHVMGLILRQGFSGSCRLTGGWRMGHALHRLRSQGCTPPGAAQRSQARLMDPGYQPCTPHPQFLWQHEPCSGASRADLWARPGPPLPLEVLCTPPPPGWACPSPSAPGAGPCRSPPPPHLPSPERLILLLGGGGQHCLPIDGVCVRVCVCRGQWRCWQRPACQPGDTGYSHLGTQGTRTRGHRCSHPGAQGLTPGDTGTHTRGHRDSHLAPPTLPSVDAQATALL</sequence>
<evidence type="ECO:0000313" key="2">
    <source>
        <dbReference type="Ensembl" id="ENSMPUP00000018944.1"/>
    </source>
</evidence>
<dbReference type="AlphaFoldDB" id="M3Z5T2"/>
<dbReference type="InParanoid" id="M3Z5T2"/>
<feature type="region of interest" description="Disordered" evidence="1">
    <location>
        <begin position="386"/>
        <end position="424"/>
    </location>
</feature>
<name>M3Z5T2_MUSPF</name>
<dbReference type="Ensembl" id="ENSMPUT00000019219.1">
    <property type="protein sequence ID" value="ENSMPUP00000018944.1"/>
    <property type="gene ID" value="ENSMPUG00000019067.1"/>
</dbReference>
<dbReference type="EMBL" id="AEYP01055557">
    <property type="status" value="NOT_ANNOTATED_CDS"/>
    <property type="molecule type" value="Genomic_DNA"/>
</dbReference>
<proteinExistence type="predicted"/>
<accession>M3Z5T2</accession>